<dbReference type="Pfam" id="PF09339">
    <property type="entry name" value="HTH_IclR"/>
    <property type="match status" value="1"/>
</dbReference>
<protein>
    <submittedName>
        <fullName evidence="6">IclR family transcriptional regulator</fullName>
    </submittedName>
</protein>
<name>A0ABW1LR86_9ACTN</name>
<keyword evidence="2" id="KW-0238">DNA-binding</keyword>
<keyword evidence="7" id="KW-1185">Reference proteome</keyword>
<dbReference type="InterPro" id="IPR029016">
    <property type="entry name" value="GAF-like_dom_sf"/>
</dbReference>
<evidence type="ECO:0000313" key="7">
    <source>
        <dbReference type="Proteomes" id="UP001596242"/>
    </source>
</evidence>
<evidence type="ECO:0000259" key="4">
    <source>
        <dbReference type="PROSITE" id="PS51077"/>
    </source>
</evidence>
<dbReference type="Gene3D" id="3.30.450.40">
    <property type="match status" value="1"/>
</dbReference>
<dbReference type="InterPro" id="IPR036390">
    <property type="entry name" value="WH_DNA-bd_sf"/>
</dbReference>
<reference evidence="7" key="1">
    <citation type="journal article" date="2019" name="Int. J. Syst. Evol. Microbiol.">
        <title>The Global Catalogue of Microorganisms (GCM) 10K type strain sequencing project: providing services to taxonomists for standard genome sequencing and annotation.</title>
        <authorList>
            <consortium name="The Broad Institute Genomics Platform"/>
            <consortium name="The Broad Institute Genome Sequencing Center for Infectious Disease"/>
            <person name="Wu L."/>
            <person name="Ma J."/>
        </authorList>
    </citation>
    <scope>NUCLEOTIDE SEQUENCE [LARGE SCALE GENOMIC DNA]</scope>
    <source>
        <strain evidence="7">JCM 12763</strain>
    </source>
</reference>
<dbReference type="Pfam" id="PF01614">
    <property type="entry name" value="IclR_C"/>
    <property type="match status" value="1"/>
</dbReference>
<evidence type="ECO:0000256" key="1">
    <source>
        <dbReference type="ARBA" id="ARBA00023015"/>
    </source>
</evidence>
<dbReference type="PROSITE" id="PS51078">
    <property type="entry name" value="ICLR_ED"/>
    <property type="match status" value="1"/>
</dbReference>
<dbReference type="SUPFAM" id="SSF46785">
    <property type="entry name" value="Winged helix' DNA-binding domain"/>
    <property type="match status" value="1"/>
</dbReference>
<dbReference type="Gene3D" id="1.10.10.10">
    <property type="entry name" value="Winged helix-like DNA-binding domain superfamily/Winged helix DNA-binding domain"/>
    <property type="match status" value="1"/>
</dbReference>
<organism evidence="6 7">
    <name type="scientific">Streptomyces pratens</name>
    <dbReference type="NCBI Taxonomy" id="887456"/>
    <lineage>
        <taxon>Bacteria</taxon>
        <taxon>Bacillati</taxon>
        <taxon>Actinomycetota</taxon>
        <taxon>Actinomycetes</taxon>
        <taxon>Kitasatosporales</taxon>
        <taxon>Streptomycetaceae</taxon>
        <taxon>Streptomyces</taxon>
    </lineage>
</organism>
<keyword evidence="1" id="KW-0805">Transcription regulation</keyword>
<dbReference type="SUPFAM" id="SSF55781">
    <property type="entry name" value="GAF domain-like"/>
    <property type="match status" value="1"/>
</dbReference>
<keyword evidence="3" id="KW-0804">Transcription</keyword>
<evidence type="ECO:0000256" key="3">
    <source>
        <dbReference type="ARBA" id="ARBA00023163"/>
    </source>
</evidence>
<dbReference type="PANTHER" id="PTHR30136">
    <property type="entry name" value="HELIX-TURN-HELIX TRANSCRIPTIONAL REGULATOR, ICLR FAMILY"/>
    <property type="match status" value="1"/>
</dbReference>
<dbReference type="RefSeq" id="WP_386392212.1">
    <property type="nucleotide sequence ID" value="NZ_JBHSPT010000001.1"/>
</dbReference>
<feature type="domain" description="HTH iclR-type" evidence="4">
    <location>
        <begin position="1"/>
        <end position="59"/>
    </location>
</feature>
<dbReference type="PANTHER" id="PTHR30136:SF24">
    <property type="entry name" value="HTH-TYPE TRANSCRIPTIONAL REPRESSOR ALLR"/>
    <property type="match status" value="1"/>
</dbReference>
<proteinExistence type="predicted"/>
<dbReference type="SMART" id="SM00346">
    <property type="entry name" value="HTH_ICLR"/>
    <property type="match status" value="1"/>
</dbReference>
<dbReference type="EMBL" id="JBHSPT010000001">
    <property type="protein sequence ID" value="MFC6053934.1"/>
    <property type="molecule type" value="Genomic_DNA"/>
</dbReference>
<evidence type="ECO:0000313" key="6">
    <source>
        <dbReference type="EMBL" id="MFC6053934.1"/>
    </source>
</evidence>
<evidence type="ECO:0000259" key="5">
    <source>
        <dbReference type="PROSITE" id="PS51078"/>
    </source>
</evidence>
<dbReference type="InterPro" id="IPR050707">
    <property type="entry name" value="HTH_MetabolicPath_Reg"/>
</dbReference>
<dbReference type="PROSITE" id="PS51077">
    <property type="entry name" value="HTH_ICLR"/>
    <property type="match status" value="1"/>
</dbReference>
<evidence type="ECO:0000256" key="2">
    <source>
        <dbReference type="ARBA" id="ARBA00023125"/>
    </source>
</evidence>
<dbReference type="Proteomes" id="UP001596242">
    <property type="component" value="Unassembled WGS sequence"/>
</dbReference>
<accession>A0ABW1LR86</accession>
<gene>
    <name evidence="6" type="ORF">ACFP50_00055</name>
</gene>
<dbReference type="InterPro" id="IPR005471">
    <property type="entry name" value="Tscrpt_reg_IclR_N"/>
</dbReference>
<sequence length="273" mass="29236">MLDKAVSILNCFDSVGGSFRLTELSDRTGLPKATVHRLTADLVRLQLMEKEGNAYRLGGRLFELGSLVPRRHGLRETALPFLQDLYEATHETVHLGVREGREVIYLERIHGHDRLPLPSRVGGRLPLSCTGVGKALLAFSGPELVEAVLGETPLPQLTRYSTSDPDRLRTAIEQAHVSGLAYEEQEAALGVSCIAAPVFDGSGTAVAALSVAVPRARFQPAQLAPAVRTAALGLSRALRADSAERRPSAQHTLMALRAEAGQGDGRQGASRPG</sequence>
<dbReference type="InterPro" id="IPR036388">
    <property type="entry name" value="WH-like_DNA-bd_sf"/>
</dbReference>
<dbReference type="InterPro" id="IPR014757">
    <property type="entry name" value="Tscrpt_reg_IclR_C"/>
</dbReference>
<feature type="domain" description="IclR-ED" evidence="5">
    <location>
        <begin position="60"/>
        <end position="240"/>
    </location>
</feature>
<comment type="caution">
    <text evidence="6">The sequence shown here is derived from an EMBL/GenBank/DDBJ whole genome shotgun (WGS) entry which is preliminary data.</text>
</comment>